<dbReference type="InterPro" id="IPR003838">
    <property type="entry name" value="ABC3_permease_C"/>
</dbReference>
<protein>
    <submittedName>
        <fullName evidence="8">FtsX-like permease family protein</fullName>
    </submittedName>
</protein>
<proteinExistence type="predicted"/>
<keyword evidence="3 6" id="KW-0812">Transmembrane</keyword>
<feature type="domain" description="ABC3 transporter permease C-terminal" evidence="7">
    <location>
        <begin position="185"/>
        <end position="290"/>
    </location>
</feature>
<keyword evidence="2" id="KW-1003">Cell membrane</keyword>
<evidence type="ECO:0000256" key="1">
    <source>
        <dbReference type="ARBA" id="ARBA00004651"/>
    </source>
</evidence>
<evidence type="ECO:0000313" key="8">
    <source>
        <dbReference type="EMBL" id="MFD1324206.1"/>
    </source>
</evidence>
<accession>A0ABW3YKL3</accession>
<evidence type="ECO:0000256" key="6">
    <source>
        <dbReference type="SAM" id="Phobius"/>
    </source>
</evidence>
<reference evidence="9" key="1">
    <citation type="journal article" date="2019" name="Int. J. Syst. Evol. Microbiol.">
        <title>The Global Catalogue of Microorganisms (GCM) 10K type strain sequencing project: providing services to taxonomists for standard genome sequencing and annotation.</title>
        <authorList>
            <consortium name="The Broad Institute Genomics Platform"/>
            <consortium name="The Broad Institute Genome Sequencing Center for Infectious Disease"/>
            <person name="Wu L."/>
            <person name="Ma J."/>
        </authorList>
    </citation>
    <scope>NUCLEOTIDE SEQUENCE [LARGE SCALE GENOMIC DNA]</scope>
    <source>
        <strain evidence="9">JCM 31037</strain>
    </source>
</reference>
<name>A0ABW3YKL3_9ACTN</name>
<organism evidence="8 9">
    <name type="scientific">Micromonospora sonneratiae</name>
    <dbReference type="NCBI Taxonomy" id="1184706"/>
    <lineage>
        <taxon>Bacteria</taxon>
        <taxon>Bacillati</taxon>
        <taxon>Actinomycetota</taxon>
        <taxon>Actinomycetes</taxon>
        <taxon>Micromonosporales</taxon>
        <taxon>Micromonosporaceae</taxon>
        <taxon>Micromonospora</taxon>
    </lineage>
</organism>
<evidence type="ECO:0000256" key="5">
    <source>
        <dbReference type="ARBA" id="ARBA00023136"/>
    </source>
</evidence>
<keyword evidence="5 6" id="KW-0472">Membrane</keyword>
<comment type="caution">
    <text evidence="8">The sequence shown here is derived from an EMBL/GenBank/DDBJ whole genome shotgun (WGS) entry which is preliminary data.</text>
</comment>
<feature type="transmembrane region" description="Helical" evidence="6">
    <location>
        <begin position="181"/>
        <end position="209"/>
    </location>
</feature>
<dbReference type="Proteomes" id="UP001597260">
    <property type="component" value="Unassembled WGS sequence"/>
</dbReference>
<evidence type="ECO:0000313" key="9">
    <source>
        <dbReference type="Proteomes" id="UP001597260"/>
    </source>
</evidence>
<evidence type="ECO:0000256" key="2">
    <source>
        <dbReference type="ARBA" id="ARBA00022475"/>
    </source>
</evidence>
<sequence length="302" mass="31579">MGRFAANLPLAGRLALRHAARRRLRSGAAVAASPPQSPAVWRCPWSAVLRARRHRHYRRPARGQILPPAEVSDLLGSDGIRRLAQALPTRAATQLRLVTDSPDGDVLIPIFNGPATAETPTAMNAMDQPEITIGGAETIRTVTGREATVLLRAQLDASPVPAAPIAVKLADGRVATGETNAMYYVLAAISVAITVTAGIAAVGLAASELRGDLSTMTAVGATPRVRRRMAAAQAAVVVGFGAPLGSLAGIGPAAEHVAYSTEIDWHPPWLALLAVVVLPPLLAVLVAPVLSRDRVPPVRRMA</sequence>
<dbReference type="Pfam" id="PF02687">
    <property type="entry name" value="FtsX"/>
    <property type="match status" value="1"/>
</dbReference>
<dbReference type="EMBL" id="JBHTMP010000044">
    <property type="protein sequence ID" value="MFD1324206.1"/>
    <property type="molecule type" value="Genomic_DNA"/>
</dbReference>
<gene>
    <name evidence="8" type="ORF">ACFQ4H_24280</name>
</gene>
<comment type="subcellular location">
    <subcellularLocation>
        <location evidence="1">Cell membrane</location>
        <topology evidence="1">Multi-pass membrane protein</topology>
    </subcellularLocation>
</comment>
<keyword evidence="4 6" id="KW-1133">Transmembrane helix</keyword>
<dbReference type="RefSeq" id="WP_377574454.1">
    <property type="nucleotide sequence ID" value="NZ_JBHTMP010000044.1"/>
</dbReference>
<evidence type="ECO:0000256" key="4">
    <source>
        <dbReference type="ARBA" id="ARBA00022989"/>
    </source>
</evidence>
<evidence type="ECO:0000256" key="3">
    <source>
        <dbReference type="ARBA" id="ARBA00022692"/>
    </source>
</evidence>
<evidence type="ECO:0000259" key="7">
    <source>
        <dbReference type="Pfam" id="PF02687"/>
    </source>
</evidence>
<feature type="transmembrane region" description="Helical" evidence="6">
    <location>
        <begin position="230"/>
        <end position="250"/>
    </location>
</feature>
<keyword evidence="9" id="KW-1185">Reference proteome</keyword>
<feature type="transmembrane region" description="Helical" evidence="6">
    <location>
        <begin position="270"/>
        <end position="291"/>
    </location>
</feature>